<comment type="caution">
    <text evidence="3">The sequence shown here is derived from an EMBL/GenBank/DDBJ whole genome shotgun (WGS) entry which is preliminary data.</text>
</comment>
<dbReference type="OrthoDB" id="5596992at2759"/>
<protein>
    <recommendedName>
        <fullName evidence="2">Swiss Army Knife RNA repair protein HAD domain-containing protein</fullName>
    </recommendedName>
</protein>
<keyword evidence="4" id="KW-1185">Reference proteome</keyword>
<reference evidence="3" key="1">
    <citation type="journal article" date="2020" name="Fungal Divers.">
        <title>Resolving the Mortierellaceae phylogeny through synthesis of multi-gene phylogenetics and phylogenomics.</title>
        <authorList>
            <person name="Vandepol N."/>
            <person name="Liber J."/>
            <person name="Desiro A."/>
            <person name="Na H."/>
            <person name="Kennedy M."/>
            <person name="Barry K."/>
            <person name="Grigoriev I.V."/>
            <person name="Miller A.N."/>
            <person name="O'Donnell K."/>
            <person name="Stajich J.E."/>
            <person name="Bonito G."/>
        </authorList>
    </citation>
    <scope>NUCLEOTIDE SEQUENCE</scope>
    <source>
        <strain evidence="3">REB-010B</strain>
    </source>
</reference>
<evidence type="ECO:0000313" key="3">
    <source>
        <dbReference type="EMBL" id="KAG0308820.1"/>
    </source>
</evidence>
<proteinExistence type="predicted"/>
<sequence>MDGRNGPVYSDQILRMVKAKGLDFDLIATKPTTAILLESSNMSQKESSNKDQMESSSKNQKESSNKNQKESFNKNQKEVYRKIHTFSIKHEFLYNVLLEYPSIRHMRVWDDRIEQITKFRRAGADWIQRKMLDTFELTEVNLPPRYMDHEREKALVLAMVAAHNQQVGVESRGGPMMVSGVAPMPPDRPELKEFDIWEPYVTYIPQRRALIEMVRLVRYTGVKFSASIQSFLEGFARGGSRETNMIKTPSSLEGRDLTSWVVPDELHVTLCLGVAPEDYLAAIGGLGATVFVEIEAVGEADGNIWALKVKGVDTLVDSENQIIIAPNGMQYSTFDAFFSDCKRNGSTPIDIGTQPLGHLRLRKEGVPHITMAYDRVQGSRPVAASKITVWEPITSTKGARRIILVGTIGEKQLYGIKSQNLGHLAVVHRAEVSIAELVKKCASERSLKISGRQLGSAIKETQKEMERLSIENKAHNTETITTLVNNVCDKEFD</sequence>
<accession>A0A9P6UKX7</accession>
<organism evidence="3 4">
    <name type="scientific">Dissophora globulifera</name>
    <dbReference type="NCBI Taxonomy" id="979702"/>
    <lineage>
        <taxon>Eukaryota</taxon>
        <taxon>Fungi</taxon>
        <taxon>Fungi incertae sedis</taxon>
        <taxon>Mucoromycota</taxon>
        <taxon>Mortierellomycotina</taxon>
        <taxon>Mortierellomycetes</taxon>
        <taxon>Mortierellales</taxon>
        <taxon>Mortierellaceae</taxon>
        <taxon>Dissophora</taxon>
    </lineage>
</organism>
<dbReference type="EMBL" id="JAAAIP010001246">
    <property type="protein sequence ID" value="KAG0308820.1"/>
    <property type="molecule type" value="Genomic_DNA"/>
</dbReference>
<dbReference type="InterPro" id="IPR018812">
    <property type="entry name" value="SAK_HAD"/>
</dbReference>
<evidence type="ECO:0000313" key="4">
    <source>
        <dbReference type="Proteomes" id="UP000738325"/>
    </source>
</evidence>
<evidence type="ECO:0000259" key="2">
    <source>
        <dbReference type="Pfam" id="PF10307"/>
    </source>
</evidence>
<evidence type="ECO:0000256" key="1">
    <source>
        <dbReference type="SAM" id="MobiDB-lite"/>
    </source>
</evidence>
<feature type="region of interest" description="Disordered" evidence="1">
    <location>
        <begin position="39"/>
        <end position="75"/>
    </location>
</feature>
<gene>
    <name evidence="3" type="ORF">BGZ99_001055</name>
</gene>
<dbReference type="Proteomes" id="UP000738325">
    <property type="component" value="Unassembled WGS sequence"/>
</dbReference>
<name>A0A9P6UKX7_9FUNG</name>
<dbReference type="Pfam" id="PF10307">
    <property type="entry name" value="HAD_SAK_1"/>
    <property type="match status" value="1"/>
</dbReference>
<dbReference type="AlphaFoldDB" id="A0A9P6UKX7"/>
<feature type="domain" description="Swiss Army Knife RNA repair protein HAD" evidence="2">
    <location>
        <begin position="3"/>
        <end position="165"/>
    </location>
</feature>
<feature type="compositionally biased region" description="Basic and acidic residues" evidence="1">
    <location>
        <begin position="47"/>
        <end position="75"/>
    </location>
</feature>